<feature type="non-terminal residue" evidence="1">
    <location>
        <position position="257"/>
    </location>
</feature>
<keyword evidence="2" id="KW-1185">Reference proteome</keyword>
<evidence type="ECO:0000313" key="1">
    <source>
        <dbReference type="EMBL" id="CAL1533023.1"/>
    </source>
</evidence>
<reference evidence="1 2" key="1">
    <citation type="submission" date="2024-04" db="EMBL/GenBank/DDBJ databases">
        <authorList>
            <consortium name="Genoscope - CEA"/>
            <person name="William W."/>
        </authorList>
    </citation>
    <scope>NUCLEOTIDE SEQUENCE [LARGE SCALE GENOMIC DNA]</scope>
</reference>
<dbReference type="InterPro" id="IPR009003">
    <property type="entry name" value="Peptidase_S1_PA"/>
</dbReference>
<accession>A0AAV2HLC7</accession>
<organism evidence="1 2">
    <name type="scientific">Lymnaea stagnalis</name>
    <name type="common">Great pond snail</name>
    <name type="synonym">Helix stagnalis</name>
    <dbReference type="NCBI Taxonomy" id="6523"/>
    <lineage>
        <taxon>Eukaryota</taxon>
        <taxon>Metazoa</taxon>
        <taxon>Spiralia</taxon>
        <taxon>Lophotrochozoa</taxon>
        <taxon>Mollusca</taxon>
        <taxon>Gastropoda</taxon>
        <taxon>Heterobranchia</taxon>
        <taxon>Euthyneura</taxon>
        <taxon>Panpulmonata</taxon>
        <taxon>Hygrophila</taxon>
        <taxon>Lymnaeoidea</taxon>
        <taxon>Lymnaeidae</taxon>
        <taxon>Lymnaea</taxon>
    </lineage>
</organism>
<sequence length="257" mass="29510">EKFEDKYKNCTKNNHDRYIDINDLSLNRLPENYQESELLYFITLQAALTGRICVSENMERIKKRGTGFVQKIRQGKLSKCPCQKCNGEYDEYAVLTVTTVNHVVGENGSVRNATMLLETPELSFTIYGNKISKTDRDEDNNEDWCAVEFVSHEIEKVQKIETTLKILKEVQGNLYDKYRHDATLVVITGYPHGLTKKVSFGKLVGEKEILKEVRVGQEWCRYKYDAITCPGSSGYPVFILGQPVCGYGYWFGHSHNH</sequence>
<feature type="non-terminal residue" evidence="1">
    <location>
        <position position="1"/>
    </location>
</feature>
<proteinExistence type="predicted"/>
<protein>
    <submittedName>
        <fullName evidence="1">Uncharacterized protein</fullName>
    </submittedName>
</protein>
<dbReference type="Proteomes" id="UP001497497">
    <property type="component" value="Unassembled WGS sequence"/>
</dbReference>
<gene>
    <name evidence="1" type="ORF">GSLYS_00007041001</name>
</gene>
<dbReference type="InterPro" id="IPR043504">
    <property type="entry name" value="Peptidase_S1_PA_chymotrypsin"/>
</dbReference>
<name>A0AAV2HLC7_LYMST</name>
<comment type="caution">
    <text evidence="1">The sequence shown here is derived from an EMBL/GenBank/DDBJ whole genome shotgun (WGS) entry which is preliminary data.</text>
</comment>
<dbReference type="EMBL" id="CAXITT010000131">
    <property type="protein sequence ID" value="CAL1533023.1"/>
    <property type="molecule type" value="Genomic_DNA"/>
</dbReference>
<dbReference type="SUPFAM" id="SSF50494">
    <property type="entry name" value="Trypsin-like serine proteases"/>
    <property type="match status" value="1"/>
</dbReference>
<dbReference type="AlphaFoldDB" id="A0AAV2HLC7"/>
<evidence type="ECO:0000313" key="2">
    <source>
        <dbReference type="Proteomes" id="UP001497497"/>
    </source>
</evidence>
<dbReference type="Gene3D" id="2.40.10.10">
    <property type="entry name" value="Trypsin-like serine proteases"/>
    <property type="match status" value="2"/>
</dbReference>